<proteinExistence type="predicted"/>
<evidence type="ECO:0000259" key="1">
    <source>
        <dbReference type="Pfam" id="PF16838"/>
    </source>
</evidence>
<feature type="domain" description="Tail knob protein gp9 C-terminal" evidence="2">
    <location>
        <begin position="384"/>
        <end position="498"/>
    </location>
</feature>
<accession>A0A8S5PGI5</accession>
<sequence length="505" mass="56002">MYVNPNTNIHILKNVPLDNTYRNTIYFSTAAQQASYFASLSKFSLTEYTYQRIDKTINVGINAESLYDCNYIMFQNASFGNKWFYAFITGVEYKGNNCSTITYEMDVMQTWFFDYKVNPCFIEREHILVDTIGANLVEENLEIGEYIYDTAFRTGHMDDYVVVVAATVDAQGNVTTSTGGYGGIYSGCWLHVFDTFPAVAVYINNLITNNKADAIVSVFMMPSDFTTAVGAPARNYVIEQDKQRGAIDGYVPMNNKLFTYPYCFLYVTNLMGNSAVYKYEYFQTAKCTFNLGMDMSPNPLGMLTPLGYKNVGANYNEAITIGGFPQCSFTIDTYKAWLAQNGSTMAVDMLGSAMGAVAGVATGNPIGVVAGVAGVTNVARTLTQLHAIQTQPPQSHGSQSNSAQVAFSIKDFYFLNYHVRAEFAKIIDQYFNVYGYATHQVKVPNRSQRPHWNYVKTINSNLTGSVPADDLAKLRGIYDNGVTFWKNGSEVGNYSLDNRAGGGGE</sequence>
<organism evidence="3">
    <name type="scientific">Podoviridae sp. ctHkH8</name>
    <dbReference type="NCBI Taxonomy" id="2825236"/>
    <lineage>
        <taxon>Viruses</taxon>
        <taxon>Duplodnaviria</taxon>
        <taxon>Heunggongvirae</taxon>
        <taxon>Uroviricota</taxon>
        <taxon>Caudoviricetes</taxon>
    </lineage>
</organism>
<name>A0A8S5PGI5_9CAUD</name>
<dbReference type="InterPro" id="IPR048710">
    <property type="entry name" value="Gp9_C"/>
</dbReference>
<reference evidence="3" key="1">
    <citation type="journal article" date="2021" name="Proc. Natl. Acad. Sci. U.S.A.">
        <title>A Catalog of Tens of Thousands of Viruses from Human Metagenomes Reveals Hidden Associations with Chronic Diseases.</title>
        <authorList>
            <person name="Tisza M.J."/>
            <person name="Buck C.B."/>
        </authorList>
    </citation>
    <scope>NUCLEOTIDE SEQUENCE</scope>
    <source>
        <strain evidence="3">CtHkH8</strain>
    </source>
</reference>
<protein>
    <submittedName>
        <fullName evidence="3">Major tail protein</fullName>
    </submittedName>
</protein>
<dbReference type="Pfam" id="PF16838">
    <property type="entry name" value="Caud_tail_N"/>
    <property type="match status" value="1"/>
</dbReference>
<dbReference type="Pfam" id="PF20934">
    <property type="entry name" value="phi29_gp9_C"/>
    <property type="match status" value="1"/>
</dbReference>
<dbReference type="InterPro" id="IPR031772">
    <property type="entry name" value="Gp9_N"/>
</dbReference>
<evidence type="ECO:0000313" key="3">
    <source>
        <dbReference type="EMBL" id="DAE06090.1"/>
    </source>
</evidence>
<feature type="domain" description="Tail knob protein gp9 N-terminal" evidence="1">
    <location>
        <begin position="7"/>
        <end position="115"/>
    </location>
</feature>
<dbReference type="EMBL" id="BK015426">
    <property type="protein sequence ID" value="DAE06090.1"/>
    <property type="molecule type" value="Genomic_DNA"/>
</dbReference>
<evidence type="ECO:0000259" key="2">
    <source>
        <dbReference type="Pfam" id="PF20934"/>
    </source>
</evidence>